<evidence type="ECO:0000256" key="1">
    <source>
        <dbReference type="ARBA" id="ARBA00005721"/>
    </source>
</evidence>
<evidence type="ECO:0000313" key="4">
    <source>
        <dbReference type="Proteomes" id="UP000237822"/>
    </source>
</evidence>
<protein>
    <submittedName>
        <fullName evidence="3">Putative alkaline shock family protein YloU</fullName>
    </submittedName>
</protein>
<proteinExistence type="inferred from homology"/>
<accession>A0A2T0UK09</accession>
<gene>
    <name evidence="3" type="ORF">BCF74_11233</name>
</gene>
<dbReference type="RefSeq" id="WP_106297553.1">
    <property type="nucleotide sequence ID" value="NZ_PVTI01000012.1"/>
</dbReference>
<reference evidence="3 4" key="1">
    <citation type="submission" date="2018-03" db="EMBL/GenBank/DDBJ databases">
        <title>Genomic Encyclopedia of Archaeal and Bacterial Type Strains, Phase II (KMG-II): from individual species to whole genera.</title>
        <authorList>
            <person name="Goeker M."/>
        </authorList>
    </citation>
    <scope>NUCLEOTIDE SEQUENCE [LARGE SCALE GENOMIC DNA]</scope>
    <source>
        <strain evidence="3 4">ATCC BAA-1496</strain>
    </source>
</reference>
<comment type="caution">
    <text evidence="3">The sequence shown here is derived from an EMBL/GenBank/DDBJ whole genome shotgun (WGS) entry which is preliminary data.</text>
</comment>
<organism evidence="3 4">
    <name type="scientific">Knoellia remsis</name>
    <dbReference type="NCBI Taxonomy" id="407159"/>
    <lineage>
        <taxon>Bacteria</taxon>
        <taxon>Bacillati</taxon>
        <taxon>Actinomycetota</taxon>
        <taxon>Actinomycetes</taxon>
        <taxon>Micrococcales</taxon>
        <taxon>Intrasporangiaceae</taxon>
        <taxon>Knoellia</taxon>
    </lineage>
</organism>
<comment type="similarity">
    <text evidence="1">Belongs to the asp23 family.</text>
</comment>
<feature type="compositionally biased region" description="Basic and acidic residues" evidence="2">
    <location>
        <begin position="11"/>
        <end position="36"/>
    </location>
</feature>
<dbReference type="Pfam" id="PF03780">
    <property type="entry name" value="Asp23"/>
    <property type="match status" value="1"/>
</dbReference>
<sequence>MSNTSIPQTGQEKERAQDRERAQQEKAQEKAQERQAEQQAANSPLKTDRGTTTLDDTVVAKIAGMAAREVPGVYDMGNAVRRAFSAISERIPNAQTNVTGGITVEKGETQTAIDVTVVVEYGASILEVGEAIRRNVIEQVEGTTGLEVVEVNVNVVDVHLPQDDQGGSSSNTGSTNPTKTELQ</sequence>
<feature type="compositionally biased region" description="Polar residues" evidence="2">
    <location>
        <begin position="1"/>
        <end position="10"/>
    </location>
</feature>
<dbReference type="PANTHER" id="PTHR34297:SF3">
    <property type="entry name" value="ALKALINE SHOCK PROTEIN 23"/>
    <property type="match status" value="1"/>
</dbReference>
<feature type="compositionally biased region" description="Low complexity" evidence="2">
    <location>
        <begin position="166"/>
        <end position="176"/>
    </location>
</feature>
<dbReference type="AlphaFoldDB" id="A0A2T0UK09"/>
<evidence type="ECO:0000313" key="3">
    <source>
        <dbReference type="EMBL" id="PRY58216.1"/>
    </source>
</evidence>
<dbReference type="EMBL" id="PVTI01000012">
    <property type="protein sequence ID" value="PRY58216.1"/>
    <property type="molecule type" value="Genomic_DNA"/>
</dbReference>
<evidence type="ECO:0000256" key="2">
    <source>
        <dbReference type="SAM" id="MobiDB-lite"/>
    </source>
</evidence>
<name>A0A2T0UK09_9MICO</name>
<feature type="compositionally biased region" description="Polar residues" evidence="2">
    <location>
        <begin position="42"/>
        <end position="52"/>
    </location>
</feature>
<dbReference type="InterPro" id="IPR005531">
    <property type="entry name" value="Asp23"/>
</dbReference>
<dbReference type="Proteomes" id="UP000237822">
    <property type="component" value="Unassembled WGS sequence"/>
</dbReference>
<dbReference type="PANTHER" id="PTHR34297">
    <property type="entry name" value="HYPOTHETICAL CYTOSOLIC PROTEIN-RELATED"/>
    <property type="match status" value="1"/>
</dbReference>
<dbReference type="OrthoDB" id="9808942at2"/>
<keyword evidence="4" id="KW-1185">Reference proteome</keyword>
<feature type="region of interest" description="Disordered" evidence="2">
    <location>
        <begin position="1"/>
        <end position="52"/>
    </location>
</feature>
<feature type="region of interest" description="Disordered" evidence="2">
    <location>
        <begin position="160"/>
        <end position="183"/>
    </location>
</feature>